<keyword evidence="1" id="KW-0479">Metal-binding</keyword>
<name>Q1IL02_KORVE</name>
<dbReference type="InterPro" id="IPR039461">
    <property type="entry name" value="Peptidase_M49"/>
</dbReference>
<sequence length="574" mass="64615">MDSHKKRSLTWILIALLSVSSAVCQTTKKPVHKKYPIGGSAPNGARLKAADLDARLAKWRRTPMPFDSEKLAARDVWMIQKLVTACQYLDAIYWRQSDPDGLTLYKQLESSKIARDQKIVRMLQINGSRWDLLDNSQPFVGDEKMPAGHALYPAGITRDEIEKYVKDHPEEKDAIYNERTVLRRNGSELQAIPYHVAYRAFLEPAARALKEASALARDKAFANFLRMRADALLNDDYYPSDVAWLELQNPRFDIIMAPYETYLDDLLGVRTSYGAAVLIRNDHESRRLDLYEKYVPEMQQALPLTAEDKPSKEGQRMPMEVMDAPFRTGDLGHGYQAVADNLPNDPKIHAEKGTKKIFFKNFMDARVNYVVIPMAQLVMDSVQATKVTAEGYLATTLMHEIAHGLGPAFARGPNKLVDIREAIGASYSGLEEAKADTAGMICLQWMIDHGYIPRTKSDEYYITYVADLFRAMRFGAGEAHSAAETMEFNYLAEQGAIKRDANGRYSVDTGKIPAAVAALAKELLEIEATGDRDRCEKWFSHYGSFPPELTKSLDAAKNVPVDIDPVFSFPRKLQ</sequence>
<dbReference type="OrthoDB" id="9812747at2"/>
<evidence type="ECO:0000313" key="4">
    <source>
        <dbReference type="EMBL" id="ABF42448.1"/>
    </source>
</evidence>
<dbReference type="RefSeq" id="WP_011524247.1">
    <property type="nucleotide sequence ID" value="NC_008009.1"/>
</dbReference>
<dbReference type="eggNOG" id="COG0457">
    <property type="taxonomic scope" value="Bacteria"/>
</dbReference>
<feature type="signal peptide" evidence="3">
    <location>
        <begin position="1"/>
        <end position="24"/>
    </location>
</feature>
<dbReference type="AlphaFoldDB" id="Q1IL02"/>
<dbReference type="GO" id="GO:0005737">
    <property type="term" value="C:cytoplasm"/>
    <property type="evidence" value="ECO:0007669"/>
    <property type="project" value="TreeGrafter"/>
</dbReference>
<gene>
    <name evidence="4" type="ordered locus">Acid345_3447</name>
</gene>
<dbReference type="KEGG" id="aba:Acid345_3447"/>
<dbReference type="EMBL" id="CP000360">
    <property type="protein sequence ID" value="ABF42448.1"/>
    <property type="molecule type" value="Genomic_DNA"/>
</dbReference>
<keyword evidence="5" id="KW-1185">Reference proteome</keyword>
<feature type="chain" id="PRO_5004190852" evidence="3">
    <location>
        <begin position="25"/>
        <end position="574"/>
    </location>
</feature>
<dbReference type="PANTHER" id="PTHR23422:SF9">
    <property type="entry name" value="ZN-DEPENDENT HYDROLASE"/>
    <property type="match status" value="1"/>
</dbReference>
<proteinExistence type="predicted"/>
<evidence type="ECO:0000256" key="2">
    <source>
        <dbReference type="ARBA" id="ARBA00022801"/>
    </source>
</evidence>
<dbReference type="GO" id="GO:0046872">
    <property type="term" value="F:metal ion binding"/>
    <property type="evidence" value="ECO:0007669"/>
    <property type="project" value="UniProtKB-KW"/>
</dbReference>
<evidence type="ECO:0000256" key="1">
    <source>
        <dbReference type="ARBA" id="ARBA00022723"/>
    </source>
</evidence>
<protein>
    <submittedName>
        <fullName evidence="4">Zn-dependent hydrolase</fullName>
    </submittedName>
</protein>
<evidence type="ECO:0000313" key="5">
    <source>
        <dbReference type="Proteomes" id="UP000002432"/>
    </source>
</evidence>
<reference evidence="4 5" key="1">
    <citation type="journal article" date="2009" name="Appl. Environ. Microbiol.">
        <title>Three genomes from the phylum Acidobacteria provide insight into the lifestyles of these microorganisms in soils.</title>
        <authorList>
            <person name="Ward N.L."/>
            <person name="Challacombe J.F."/>
            <person name="Janssen P.H."/>
            <person name="Henrissat B."/>
            <person name="Coutinho P.M."/>
            <person name="Wu M."/>
            <person name="Xie G."/>
            <person name="Haft D.H."/>
            <person name="Sait M."/>
            <person name="Badger J."/>
            <person name="Barabote R.D."/>
            <person name="Bradley B."/>
            <person name="Brettin T.S."/>
            <person name="Brinkac L.M."/>
            <person name="Bruce D."/>
            <person name="Creasy T."/>
            <person name="Daugherty S.C."/>
            <person name="Davidsen T.M."/>
            <person name="DeBoy R.T."/>
            <person name="Detter J.C."/>
            <person name="Dodson R.J."/>
            <person name="Durkin A.S."/>
            <person name="Ganapathy A."/>
            <person name="Gwinn-Giglio M."/>
            <person name="Han C.S."/>
            <person name="Khouri H."/>
            <person name="Kiss H."/>
            <person name="Kothari S.P."/>
            <person name="Madupu R."/>
            <person name="Nelson K.E."/>
            <person name="Nelson W.C."/>
            <person name="Paulsen I."/>
            <person name="Penn K."/>
            <person name="Ren Q."/>
            <person name="Rosovitz M.J."/>
            <person name="Selengut J.D."/>
            <person name="Shrivastava S."/>
            <person name="Sullivan S.A."/>
            <person name="Tapia R."/>
            <person name="Thompson L.S."/>
            <person name="Watkins K.L."/>
            <person name="Yang Q."/>
            <person name="Yu C."/>
            <person name="Zafar N."/>
            <person name="Zhou L."/>
            <person name="Kuske C.R."/>
        </authorList>
    </citation>
    <scope>NUCLEOTIDE SEQUENCE [LARGE SCALE GENOMIC DNA]</scope>
    <source>
        <strain evidence="4 5">Ellin345</strain>
    </source>
</reference>
<evidence type="ECO:0000256" key="3">
    <source>
        <dbReference type="SAM" id="SignalP"/>
    </source>
</evidence>
<dbReference type="GO" id="GO:0008239">
    <property type="term" value="F:dipeptidyl-peptidase activity"/>
    <property type="evidence" value="ECO:0007669"/>
    <property type="project" value="TreeGrafter"/>
</dbReference>
<organism evidence="4 5">
    <name type="scientific">Koribacter versatilis (strain Ellin345)</name>
    <dbReference type="NCBI Taxonomy" id="204669"/>
    <lineage>
        <taxon>Bacteria</taxon>
        <taxon>Pseudomonadati</taxon>
        <taxon>Acidobacteriota</taxon>
        <taxon>Terriglobia</taxon>
        <taxon>Terriglobales</taxon>
        <taxon>Candidatus Korobacteraceae</taxon>
        <taxon>Candidatus Korobacter</taxon>
    </lineage>
</organism>
<dbReference type="PANTHER" id="PTHR23422">
    <property type="entry name" value="DIPEPTIDYL PEPTIDASE III-RELATED"/>
    <property type="match status" value="1"/>
</dbReference>
<accession>Q1IL02</accession>
<dbReference type="Proteomes" id="UP000002432">
    <property type="component" value="Chromosome"/>
</dbReference>
<dbReference type="STRING" id="204669.Acid345_3447"/>
<dbReference type="EnsemblBacteria" id="ABF42448">
    <property type="protein sequence ID" value="ABF42448"/>
    <property type="gene ID" value="Acid345_3447"/>
</dbReference>
<keyword evidence="3" id="KW-0732">Signal</keyword>
<keyword evidence="2 4" id="KW-0378">Hydrolase</keyword>
<dbReference type="Gene3D" id="3.30.540.30">
    <property type="match status" value="1"/>
</dbReference>
<dbReference type="HOGENOM" id="CLU_020444_0_0_0"/>